<comment type="caution">
    <text evidence="1">The sequence shown here is derived from an EMBL/GenBank/DDBJ whole genome shotgun (WGS) entry which is preliminary data.</text>
</comment>
<name>A0A0V0YVH7_TRISP</name>
<dbReference type="OrthoDB" id="5933475at2759"/>
<dbReference type="Proteomes" id="UP000054776">
    <property type="component" value="Unassembled WGS sequence"/>
</dbReference>
<reference evidence="1 2" key="1">
    <citation type="submission" date="2015-01" db="EMBL/GenBank/DDBJ databases">
        <title>Evolution of Trichinella species and genotypes.</title>
        <authorList>
            <person name="Korhonen P.K."/>
            <person name="Edoardo P."/>
            <person name="Giuseppe L.R."/>
            <person name="Gasser R.B."/>
        </authorList>
    </citation>
    <scope>NUCLEOTIDE SEQUENCE [LARGE SCALE GENOMIC DNA]</scope>
    <source>
        <strain evidence="1">ISS3</strain>
    </source>
</reference>
<evidence type="ECO:0000313" key="2">
    <source>
        <dbReference type="Proteomes" id="UP000054776"/>
    </source>
</evidence>
<organism evidence="1 2">
    <name type="scientific">Trichinella spiralis</name>
    <name type="common">Trichina worm</name>
    <dbReference type="NCBI Taxonomy" id="6334"/>
    <lineage>
        <taxon>Eukaryota</taxon>
        <taxon>Metazoa</taxon>
        <taxon>Ecdysozoa</taxon>
        <taxon>Nematoda</taxon>
        <taxon>Enoplea</taxon>
        <taxon>Dorylaimia</taxon>
        <taxon>Trichinellida</taxon>
        <taxon>Trichinellidae</taxon>
        <taxon>Trichinella</taxon>
    </lineage>
</organism>
<dbReference type="EMBL" id="JYDH01004394">
    <property type="protein sequence ID" value="KRY04340.1"/>
    <property type="molecule type" value="Genomic_DNA"/>
</dbReference>
<keyword evidence="2" id="KW-1185">Reference proteome</keyword>
<gene>
    <name evidence="1" type="ORF">T01_2848</name>
</gene>
<feature type="non-terminal residue" evidence="1">
    <location>
        <position position="1"/>
    </location>
</feature>
<dbReference type="InParanoid" id="A0A0V0YVH7"/>
<protein>
    <submittedName>
        <fullName evidence="1">Uncharacterized protein</fullName>
    </submittedName>
</protein>
<proteinExistence type="predicted"/>
<accession>A0A0V0YVH7</accession>
<dbReference type="AlphaFoldDB" id="A0A0V0YVH7"/>
<sequence length="31" mass="3668">LCGFAYHRVDLHWFSDTSYKFGSACCHQCVW</sequence>
<evidence type="ECO:0000313" key="1">
    <source>
        <dbReference type="EMBL" id="KRY04340.1"/>
    </source>
</evidence>